<accession>A0ABT6GEA7</accession>
<dbReference type="Proteomes" id="UP001529180">
    <property type="component" value="Unassembled WGS sequence"/>
</dbReference>
<comment type="caution">
    <text evidence="1">The sequence shown here is derived from an EMBL/GenBank/DDBJ whole genome shotgun (WGS) entry which is preliminary data.</text>
</comment>
<evidence type="ECO:0000313" key="1">
    <source>
        <dbReference type="EMBL" id="MDG4720330.1"/>
    </source>
</evidence>
<sequence length="276" mass="31394">MALFGDANEGPFSYQYDVLRLAVEHAEGDHQLIFEDFGDASVSRILDLMERGNIDVMFAGYTREREQRFAQIYVPLTRGILGYRVFVARPETAEVLESINTIEELKKHCIGSGVDWLDSDILERNGFCVEKSSYENLWRMLSHGRFDLLNRGLHEVHGERDLVKSAGLVIDQSVVLAYPMDFFFYVRADDRNRQNILTNGLLNAYDTGAFMRNFYSNIGIARSLRAIKDPNRKVFFVDNPFLSGRVKGIPDQYWEKENPGDLSGSCAGCPLDALID</sequence>
<organism evidence="1 2">
    <name type="scientific">Thalassospira aquimaris</name>
    <dbReference type="NCBI Taxonomy" id="3037796"/>
    <lineage>
        <taxon>Bacteria</taxon>
        <taxon>Pseudomonadati</taxon>
        <taxon>Pseudomonadota</taxon>
        <taxon>Alphaproteobacteria</taxon>
        <taxon>Rhodospirillales</taxon>
        <taxon>Thalassospiraceae</taxon>
        <taxon>Thalassospira</taxon>
    </lineage>
</organism>
<dbReference type="SUPFAM" id="SSF53850">
    <property type="entry name" value="Periplasmic binding protein-like II"/>
    <property type="match status" value="1"/>
</dbReference>
<evidence type="ECO:0008006" key="3">
    <source>
        <dbReference type="Google" id="ProtNLM"/>
    </source>
</evidence>
<name>A0ABT6GEA7_9PROT</name>
<dbReference type="RefSeq" id="WP_147250796.1">
    <property type="nucleotide sequence ID" value="NZ_JARSBO010000007.1"/>
</dbReference>
<dbReference type="EMBL" id="JARSBO010000007">
    <property type="protein sequence ID" value="MDG4720330.1"/>
    <property type="molecule type" value="Genomic_DNA"/>
</dbReference>
<protein>
    <recommendedName>
        <fullName evidence="3">Solute-binding protein family 3/N-terminal domain-containing protein</fullName>
    </recommendedName>
</protein>
<keyword evidence="2" id="KW-1185">Reference proteome</keyword>
<proteinExistence type="predicted"/>
<gene>
    <name evidence="1" type="ORF">P7680_15095</name>
</gene>
<evidence type="ECO:0000313" key="2">
    <source>
        <dbReference type="Proteomes" id="UP001529180"/>
    </source>
</evidence>
<reference evidence="1 2" key="1">
    <citation type="submission" date="2023-03" db="EMBL/GenBank/DDBJ databases">
        <title>Strain FZY0004 represents a novel species in the genus Thalassospira isolated from seawater.</title>
        <authorList>
            <person name="Fu Z.-Y."/>
        </authorList>
    </citation>
    <scope>NUCLEOTIDE SEQUENCE [LARGE SCALE GENOMIC DNA]</scope>
    <source>
        <strain evidence="1 2">FZY0004</strain>
    </source>
</reference>